<organism evidence="3 4">
    <name type="scientific">Coprinopsis cinerea (strain Okayama-7 / 130 / ATCC MYA-4618 / FGSC 9003)</name>
    <name type="common">Inky cap fungus</name>
    <name type="synonym">Hormographiella aspergillata</name>
    <dbReference type="NCBI Taxonomy" id="240176"/>
    <lineage>
        <taxon>Eukaryota</taxon>
        <taxon>Fungi</taxon>
        <taxon>Dikarya</taxon>
        <taxon>Basidiomycota</taxon>
        <taxon>Agaricomycotina</taxon>
        <taxon>Agaricomycetes</taxon>
        <taxon>Agaricomycetidae</taxon>
        <taxon>Agaricales</taxon>
        <taxon>Agaricineae</taxon>
        <taxon>Psathyrellaceae</taxon>
        <taxon>Coprinopsis</taxon>
    </lineage>
</organism>
<dbReference type="EMBL" id="AACS02000009">
    <property type="protein sequence ID" value="EFI27070.1"/>
    <property type="molecule type" value="Genomic_DNA"/>
</dbReference>
<dbReference type="AlphaFoldDB" id="D6RPR3"/>
<protein>
    <recommendedName>
        <fullName evidence="2">Large ribosomal subunit protein mL59 domain-containing protein</fullName>
    </recommendedName>
</protein>
<dbReference type="PANTHER" id="PTHR28041">
    <property type="entry name" value="54S RIBOSOMAL PROTEIN L25, MITOCHONDRIAL"/>
    <property type="match status" value="1"/>
</dbReference>
<dbReference type="RefSeq" id="XP_002910564.1">
    <property type="nucleotide sequence ID" value="XM_002910518.1"/>
</dbReference>
<comment type="caution">
    <text evidence="3">The sequence shown here is derived from an EMBL/GenBank/DDBJ whole genome shotgun (WGS) entry which is preliminary data.</text>
</comment>
<dbReference type="GO" id="GO:0005762">
    <property type="term" value="C:mitochondrial large ribosomal subunit"/>
    <property type="evidence" value="ECO:0007669"/>
    <property type="project" value="InterPro"/>
</dbReference>
<evidence type="ECO:0000313" key="4">
    <source>
        <dbReference type="Proteomes" id="UP000001861"/>
    </source>
</evidence>
<dbReference type="GeneID" id="9378667"/>
<dbReference type="eggNOG" id="ENOG502S29G">
    <property type="taxonomic scope" value="Eukaryota"/>
</dbReference>
<dbReference type="PANTHER" id="PTHR28041:SF1">
    <property type="entry name" value="LARGE RIBOSOMAL SUBUNIT PROTEIN ML59"/>
    <property type="match status" value="1"/>
</dbReference>
<dbReference type="InterPro" id="IPR037507">
    <property type="entry name" value="Ribosomal_mL59"/>
</dbReference>
<feature type="compositionally biased region" description="Polar residues" evidence="1">
    <location>
        <begin position="141"/>
        <end position="154"/>
    </location>
</feature>
<dbReference type="InterPro" id="IPR040922">
    <property type="entry name" value="Ribosomal_mL59_dom"/>
</dbReference>
<dbReference type="Pfam" id="PF18126">
    <property type="entry name" value="Mitoc_mL59"/>
    <property type="match status" value="1"/>
</dbReference>
<proteinExistence type="predicted"/>
<keyword evidence="4" id="KW-1185">Reference proteome</keyword>
<dbReference type="VEuPathDB" id="FungiDB:CC1G_15199"/>
<evidence type="ECO:0000313" key="3">
    <source>
        <dbReference type="EMBL" id="EFI27070.1"/>
    </source>
</evidence>
<dbReference type="STRING" id="240176.D6RPR3"/>
<dbReference type="GO" id="GO:0003735">
    <property type="term" value="F:structural constituent of ribosome"/>
    <property type="evidence" value="ECO:0007669"/>
    <property type="project" value="InterPro"/>
</dbReference>
<gene>
    <name evidence="3" type="ORF">CC1G_15199</name>
</gene>
<dbReference type="OrthoDB" id="18529at2759"/>
<evidence type="ECO:0000259" key="2">
    <source>
        <dbReference type="Pfam" id="PF18126"/>
    </source>
</evidence>
<dbReference type="OMA" id="SMERRIH"/>
<reference evidence="3 4" key="1">
    <citation type="journal article" date="2010" name="Proc. Natl. Acad. Sci. U.S.A.">
        <title>Insights into evolution of multicellular fungi from the assembled chromosomes of the mushroom Coprinopsis cinerea (Coprinus cinereus).</title>
        <authorList>
            <person name="Stajich J.E."/>
            <person name="Wilke S.K."/>
            <person name="Ahren D."/>
            <person name="Au C.H."/>
            <person name="Birren B.W."/>
            <person name="Borodovsky M."/>
            <person name="Burns C."/>
            <person name="Canback B."/>
            <person name="Casselton L.A."/>
            <person name="Cheng C.K."/>
            <person name="Deng J."/>
            <person name="Dietrich F.S."/>
            <person name="Fargo D.C."/>
            <person name="Farman M.L."/>
            <person name="Gathman A.C."/>
            <person name="Goldberg J."/>
            <person name="Guigo R."/>
            <person name="Hoegger P.J."/>
            <person name="Hooker J.B."/>
            <person name="Huggins A."/>
            <person name="James T.Y."/>
            <person name="Kamada T."/>
            <person name="Kilaru S."/>
            <person name="Kodira C."/>
            <person name="Kues U."/>
            <person name="Kupfer D."/>
            <person name="Kwan H.S."/>
            <person name="Lomsadze A."/>
            <person name="Li W."/>
            <person name="Lilly W.W."/>
            <person name="Ma L.J."/>
            <person name="Mackey A.J."/>
            <person name="Manning G."/>
            <person name="Martin F."/>
            <person name="Muraguchi H."/>
            <person name="Natvig D.O."/>
            <person name="Palmerini H."/>
            <person name="Ramesh M.A."/>
            <person name="Rehmeyer C.J."/>
            <person name="Roe B.A."/>
            <person name="Shenoy N."/>
            <person name="Stanke M."/>
            <person name="Ter-Hovhannisyan V."/>
            <person name="Tunlid A."/>
            <person name="Velagapudi R."/>
            <person name="Vision T.J."/>
            <person name="Zeng Q."/>
            <person name="Zolan M.E."/>
            <person name="Pukkila P.J."/>
        </authorList>
    </citation>
    <scope>NUCLEOTIDE SEQUENCE [LARGE SCALE GENOMIC DNA]</scope>
    <source>
        <strain evidence="4">Okayama-7 / 130 / ATCC MYA-4618 / FGSC 9003</strain>
    </source>
</reference>
<sequence length="241" mass="27477">MSTALRSTQAANDVLKFLRKESRDLAEHIRRFGPLPSTSKEGVQHLPNPFIPRLNPKTKRWADPKYSLRRQAELVKKAKAAGLLHMLPPGPKTPLLDPANPTVQKYNPNFAAVAAEAFQKQSTEEKKWRQPVLPAVRADPSWTSHPETPETNELQPVHWEGKVDLHMKPGADIGIKLYAGKKRMFKGHAYERLKVKREARTQLALATMDKRIAAYKNYYKKRRPNPLKPPKSTTKMPKLPF</sequence>
<dbReference type="HOGENOM" id="CLU_058283_0_0_1"/>
<dbReference type="Proteomes" id="UP000001861">
    <property type="component" value="Unassembled WGS sequence"/>
</dbReference>
<evidence type="ECO:0000256" key="1">
    <source>
        <dbReference type="SAM" id="MobiDB-lite"/>
    </source>
</evidence>
<name>D6RPR3_COPC7</name>
<dbReference type="InParanoid" id="D6RPR3"/>
<feature type="region of interest" description="Disordered" evidence="1">
    <location>
        <begin position="122"/>
        <end position="156"/>
    </location>
</feature>
<feature type="domain" description="Large ribosomal subunit protein mL59" evidence="2">
    <location>
        <begin position="28"/>
        <end position="217"/>
    </location>
</feature>
<accession>D6RPR3</accession>
<feature type="region of interest" description="Disordered" evidence="1">
    <location>
        <begin position="33"/>
        <end position="58"/>
    </location>
</feature>
<dbReference type="KEGG" id="cci:CC1G_15199"/>
<feature type="region of interest" description="Disordered" evidence="1">
    <location>
        <begin position="219"/>
        <end position="241"/>
    </location>
</feature>